<dbReference type="EMBL" id="FOOI01000009">
    <property type="protein sequence ID" value="SFG85256.1"/>
    <property type="molecule type" value="Genomic_DNA"/>
</dbReference>
<evidence type="ECO:0000259" key="3">
    <source>
        <dbReference type="Pfam" id="PF02470"/>
    </source>
</evidence>
<feature type="transmembrane region" description="Helical" evidence="2">
    <location>
        <begin position="41"/>
        <end position="61"/>
    </location>
</feature>
<dbReference type="GO" id="GO:0005576">
    <property type="term" value="C:extracellular region"/>
    <property type="evidence" value="ECO:0007669"/>
    <property type="project" value="TreeGrafter"/>
</dbReference>
<dbReference type="EMBL" id="JACBZA010000001">
    <property type="protein sequence ID" value="NYH84772.1"/>
    <property type="molecule type" value="Genomic_DNA"/>
</dbReference>
<dbReference type="RefSeq" id="WP_092884154.1">
    <property type="nucleotide sequence ID" value="NZ_FOOI01000009.1"/>
</dbReference>
<keyword evidence="2" id="KW-0472">Membrane</keyword>
<dbReference type="PANTHER" id="PTHR33371">
    <property type="entry name" value="INTERMEMBRANE PHOSPHOLIPID TRANSPORT SYSTEM BINDING PROTEIN MLAD-RELATED"/>
    <property type="match status" value="1"/>
</dbReference>
<keyword evidence="2" id="KW-1133">Transmembrane helix</keyword>
<dbReference type="Pfam" id="PF11887">
    <property type="entry name" value="Mce4_CUP1"/>
    <property type="match status" value="1"/>
</dbReference>
<proteinExistence type="predicted"/>
<keyword evidence="2" id="KW-0812">Transmembrane</keyword>
<dbReference type="Proteomes" id="UP000199052">
    <property type="component" value="Unassembled WGS sequence"/>
</dbReference>
<organism evidence="6 7">
    <name type="scientific">Actinopolymorpha cephalotaxi</name>
    <dbReference type="NCBI Taxonomy" id="504797"/>
    <lineage>
        <taxon>Bacteria</taxon>
        <taxon>Bacillati</taxon>
        <taxon>Actinomycetota</taxon>
        <taxon>Actinomycetes</taxon>
        <taxon>Propionibacteriales</taxon>
        <taxon>Actinopolymorphaceae</taxon>
        <taxon>Actinopolymorpha</taxon>
    </lineage>
</organism>
<sequence>MIRVLTRLRATVRAAVRATGRTTARTARTPKRGWEWTRTRGRAVAVVLALAAVAGLTYAVWPESPRRHLVAHFPRTVGLYAGSDVRILGVPVGRVDQVRPEGTSVQVTMSYDAKQKVPAGARAVVISPSLVSDRYVQLTPVYRGGPTLADGAEIALPRTAVPVELDRIYRSLDDLTVALGPNGANRNGSLSRLLTVGADNLRGQGGKVHSTIGDLADATQTLSGGRQDLFATVRQLQKFTGALAESDTQVRAFNTDLAGVADQLAGERGDLRAALAQLAAALTDVAAFVRDNRAEVRANVHGLTELSKTLVRQQDALREVLDTAPVALSNLDHTYNPRTGTLDTRNNFAQTDDPGAYLCALLRQSGQPKSVCDDLTKVLDDLPLPQVPGGPAADGTAGTGPAGTGPAGQPAPASDRTLGGILR</sequence>
<feature type="domain" description="Mce/MlaD" evidence="3">
    <location>
        <begin position="67"/>
        <end position="140"/>
    </location>
</feature>
<evidence type="ECO:0000313" key="5">
    <source>
        <dbReference type="EMBL" id="NYH84772.1"/>
    </source>
</evidence>
<protein>
    <submittedName>
        <fullName evidence="6">Phospholipid/cholesterol/gamma-HCH transport system substrate-binding protein</fullName>
    </submittedName>
</protein>
<dbReference type="Proteomes" id="UP000533017">
    <property type="component" value="Unassembled WGS sequence"/>
</dbReference>
<keyword evidence="8" id="KW-1185">Reference proteome</keyword>
<dbReference type="OrthoDB" id="4516955at2"/>
<reference evidence="5 8" key="2">
    <citation type="submission" date="2020-07" db="EMBL/GenBank/DDBJ databases">
        <title>Sequencing the genomes of 1000 actinobacteria strains.</title>
        <authorList>
            <person name="Klenk H.-P."/>
        </authorList>
    </citation>
    <scope>NUCLEOTIDE SEQUENCE [LARGE SCALE GENOMIC DNA]</scope>
    <source>
        <strain evidence="5 8">DSM 45117</strain>
    </source>
</reference>
<dbReference type="InterPro" id="IPR003399">
    <property type="entry name" value="Mce/MlaD"/>
</dbReference>
<evidence type="ECO:0000256" key="2">
    <source>
        <dbReference type="SAM" id="Phobius"/>
    </source>
</evidence>
<feature type="region of interest" description="Disordered" evidence="1">
    <location>
        <begin position="382"/>
        <end position="423"/>
    </location>
</feature>
<gene>
    <name evidence="5" type="ORF">FHR37_003623</name>
    <name evidence="6" type="ORF">SAMN05421678_10955</name>
</gene>
<evidence type="ECO:0000256" key="1">
    <source>
        <dbReference type="SAM" id="MobiDB-lite"/>
    </source>
</evidence>
<evidence type="ECO:0000313" key="7">
    <source>
        <dbReference type="Proteomes" id="UP000199052"/>
    </source>
</evidence>
<name>A0A1I2VCX6_9ACTN</name>
<evidence type="ECO:0000259" key="4">
    <source>
        <dbReference type="Pfam" id="PF11887"/>
    </source>
</evidence>
<dbReference type="AlphaFoldDB" id="A0A1I2VCX6"/>
<dbReference type="Pfam" id="PF02470">
    <property type="entry name" value="MlaD"/>
    <property type="match status" value="1"/>
</dbReference>
<evidence type="ECO:0000313" key="6">
    <source>
        <dbReference type="EMBL" id="SFG85256.1"/>
    </source>
</evidence>
<reference evidence="6 7" key="1">
    <citation type="submission" date="2016-10" db="EMBL/GenBank/DDBJ databases">
        <authorList>
            <person name="de Groot N.N."/>
        </authorList>
    </citation>
    <scope>NUCLEOTIDE SEQUENCE [LARGE SCALE GENOMIC DNA]</scope>
    <source>
        <strain evidence="6 7">CPCC 202808</strain>
    </source>
</reference>
<dbReference type="InterPro" id="IPR024516">
    <property type="entry name" value="Mce_C"/>
</dbReference>
<accession>A0A1I2VCX6</accession>
<dbReference type="PANTHER" id="PTHR33371:SF4">
    <property type="entry name" value="INTERMEMBRANE PHOSPHOLIPID TRANSPORT SYSTEM BINDING PROTEIN MLAD"/>
    <property type="match status" value="1"/>
</dbReference>
<evidence type="ECO:0000313" key="8">
    <source>
        <dbReference type="Proteomes" id="UP000533017"/>
    </source>
</evidence>
<dbReference type="NCBIfam" id="TIGR00996">
    <property type="entry name" value="Mtu_fam_mce"/>
    <property type="match status" value="1"/>
</dbReference>
<feature type="domain" description="Mammalian cell entry C-terminal" evidence="4">
    <location>
        <begin position="147"/>
        <end position="324"/>
    </location>
</feature>
<dbReference type="InterPro" id="IPR005693">
    <property type="entry name" value="Mce"/>
</dbReference>
<feature type="compositionally biased region" description="Gly residues" evidence="1">
    <location>
        <begin position="397"/>
        <end position="406"/>
    </location>
</feature>
<dbReference type="STRING" id="504797.SAMN05421678_10955"/>
<dbReference type="InterPro" id="IPR052336">
    <property type="entry name" value="MlaD_Phospholipid_Transporter"/>
</dbReference>